<feature type="transmembrane region" description="Helical" evidence="1">
    <location>
        <begin position="176"/>
        <end position="199"/>
    </location>
</feature>
<dbReference type="PANTHER" id="PTHR32502:SF23">
    <property type="entry name" value="TRANSPORT PROTEIN, PTS SYSTEM"/>
    <property type="match status" value="1"/>
</dbReference>
<dbReference type="Pfam" id="PF03613">
    <property type="entry name" value="EIID-AGA"/>
    <property type="match status" value="1"/>
</dbReference>
<sequence>MTDKSVKIEKADLMKSFWRFILAFQFGWNYERMQSVGYCFAMLPILKKTHPDPDDFKEAFIANLNFFNTNPVVGAPLILGAHIALEEAGASIDTTEGFKVGLMGPMAGIGDTVVWALYNSIIFSIGSIMALSGNVFGPILVILLVFFPYMAVRYWQFMWAYEQGANLLSSLGSGAFAKITEFATIVGLIVVGGFAPSIVSLSTPIQFSKEIEIGGEVVTQVVEIQAQLDAIMPYLLPMLITFLAYWLLKKKNWNPIQVIYLLIAIGFIGGAVGIFA</sequence>
<evidence type="ECO:0000256" key="1">
    <source>
        <dbReference type="SAM" id="Phobius"/>
    </source>
</evidence>
<proteinExistence type="predicted"/>
<dbReference type="InterPro" id="IPR004704">
    <property type="entry name" value="PTS_IID_man"/>
</dbReference>
<dbReference type="PROSITE" id="PS51108">
    <property type="entry name" value="PTS_EIID"/>
    <property type="match status" value="1"/>
</dbReference>
<reference evidence="2 3" key="1">
    <citation type="submission" date="2018-08" db="EMBL/GenBank/DDBJ databases">
        <title>Genomic Encyclopedia of Type Strains, Phase IV (KMG-IV): sequencing the most valuable type-strain genomes for metagenomic binning, comparative biology and taxonomic classification.</title>
        <authorList>
            <person name="Goeker M."/>
        </authorList>
    </citation>
    <scope>NUCLEOTIDE SEQUENCE [LARGE SCALE GENOMIC DNA]</scope>
    <source>
        <strain evidence="2 3">DSM 23923</strain>
    </source>
</reference>
<keyword evidence="1" id="KW-0472">Membrane</keyword>
<feature type="transmembrane region" description="Helical" evidence="1">
    <location>
        <begin position="112"/>
        <end position="130"/>
    </location>
</feature>
<keyword evidence="3" id="KW-1185">Reference proteome</keyword>
<dbReference type="AlphaFoldDB" id="A0A347ZQL7"/>
<feature type="transmembrane region" description="Helical" evidence="1">
    <location>
        <begin position="136"/>
        <end position="155"/>
    </location>
</feature>
<keyword evidence="1" id="KW-1133">Transmembrane helix</keyword>
<name>A0A347ZQL7_9CHLR</name>
<dbReference type="RefSeq" id="WP_116224959.1">
    <property type="nucleotide sequence ID" value="NZ_AP018437.1"/>
</dbReference>
<evidence type="ECO:0000313" key="3">
    <source>
        <dbReference type="Proteomes" id="UP000256388"/>
    </source>
</evidence>
<gene>
    <name evidence="2" type="ORF">DFR64_1740</name>
</gene>
<dbReference type="PANTHER" id="PTHR32502">
    <property type="entry name" value="N-ACETYLGALACTOSAMINE PERMEASE II COMPONENT-RELATED"/>
    <property type="match status" value="1"/>
</dbReference>
<dbReference type="OrthoDB" id="9795582at2"/>
<dbReference type="GO" id="GO:0009401">
    <property type="term" value="P:phosphoenolpyruvate-dependent sugar phosphotransferase system"/>
    <property type="evidence" value="ECO:0007669"/>
    <property type="project" value="InterPro"/>
</dbReference>
<dbReference type="GO" id="GO:0005886">
    <property type="term" value="C:plasma membrane"/>
    <property type="evidence" value="ECO:0007669"/>
    <property type="project" value="TreeGrafter"/>
</dbReference>
<comment type="caution">
    <text evidence="2">The sequence shown here is derived from an EMBL/GenBank/DDBJ whole genome shotgun (WGS) entry which is preliminary data.</text>
</comment>
<organism evidence="2 3">
    <name type="scientific">Pelolinea submarina</name>
    <dbReference type="NCBI Taxonomy" id="913107"/>
    <lineage>
        <taxon>Bacteria</taxon>
        <taxon>Bacillati</taxon>
        <taxon>Chloroflexota</taxon>
        <taxon>Anaerolineae</taxon>
        <taxon>Anaerolineales</taxon>
        <taxon>Anaerolineaceae</taxon>
        <taxon>Pelolinea</taxon>
    </lineage>
</organism>
<dbReference type="EMBL" id="QUMS01000001">
    <property type="protein sequence ID" value="REG11846.1"/>
    <property type="molecule type" value="Genomic_DNA"/>
</dbReference>
<evidence type="ECO:0000313" key="2">
    <source>
        <dbReference type="EMBL" id="REG11846.1"/>
    </source>
</evidence>
<dbReference type="Proteomes" id="UP000256388">
    <property type="component" value="Unassembled WGS sequence"/>
</dbReference>
<feature type="transmembrane region" description="Helical" evidence="1">
    <location>
        <begin position="255"/>
        <end position="275"/>
    </location>
</feature>
<dbReference type="InterPro" id="IPR050303">
    <property type="entry name" value="GatZ_KbaZ_carbometab"/>
</dbReference>
<protein>
    <submittedName>
        <fullName evidence="2">PTS system D-mannose-specific IID component (Man family)</fullName>
    </submittedName>
</protein>
<feature type="transmembrane region" description="Helical" evidence="1">
    <location>
        <begin position="231"/>
        <end position="248"/>
    </location>
</feature>
<accession>A0A347ZQL7</accession>
<keyword evidence="1" id="KW-0812">Transmembrane</keyword>